<dbReference type="Proteomes" id="UP001241848">
    <property type="component" value="Unassembled WGS sequence"/>
</dbReference>
<gene>
    <name evidence="1" type="ORF">OIN60_03360</name>
</gene>
<sequence>MAIKYDEYLLLELFCSEPIIIDADAEIYSYRIKDKIGFELTLYFSVYDQFATARLEYKGKDRPIFEVELNNVQEIKADKEKLSFFRQDTNEPVFQIMILPSFMLDLNL</sequence>
<dbReference type="EMBL" id="JAPCKK010000006">
    <property type="protein sequence ID" value="MDP4095828.1"/>
    <property type="molecule type" value="Genomic_DNA"/>
</dbReference>
<name>A0ABT9FM45_9BACL</name>
<proteinExistence type="predicted"/>
<evidence type="ECO:0000313" key="1">
    <source>
        <dbReference type="EMBL" id="MDP4095828.1"/>
    </source>
</evidence>
<organism evidence="1 2">
    <name type="scientific">Paenibacillus zeirhizosphaerae</name>
    <dbReference type="NCBI Taxonomy" id="2987519"/>
    <lineage>
        <taxon>Bacteria</taxon>
        <taxon>Bacillati</taxon>
        <taxon>Bacillota</taxon>
        <taxon>Bacilli</taxon>
        <taxon>Bacillales</taxon>
        <taxon>Paenibacillaceae</taxon>
        <taxon>Paenibacillus</taxon>
    </lineage>
</organism>
<dbReference type="RefSeq" id="WP_305753464.1">
    <property type="nucleotide sequence ID" value="NZ_JAPCKK010000006.1"/>
</dbReference>
<evidence type="ECO:0000313" key="2">
    <source>
        <dbReference type="Proteomes" id="UP001241848"/>
    </source>
</evidence>
<reference evidence="1 2" key="1">
    <citation type="submission" date="2022-10" db="EMBL/GenBank/DDBJ databases">
        <title>Paenibacillus description and whole genome data of maize root bacterial community.</title>
        <authorList>
            <person name="Marton D."/>
            <person name="Farkas M."/>
            <person name="Cserhati M."/>
        </authorList>
    </citation>
    <scope>NUCLEOTIDE SEQUENCE [LARGE SCALE GENOMIC DNA]</scope>
    <source>
        <strain evidence="1 2">P96</strain>
    </source>
</reference>
<accession>A0ABT9FM45</accession>
<protein>
    <submittedName>
        <fullName evidence="1">Uncharacterized protein</fullName>
    </submittedName>
</protein>
<keyword evidence="2" id="KW-1185">Reference proteome</keyword>
<comment type="caution">
    <text evidence="1">The sequence shown here is derived from an EMBL/GenBank/DDBJ whole genome shotgun (WGS) entry which is preliminary data.</text>
</comment>